<feature type="transmembrane region" description="Helical" evidence="1">
    <location>
        <begin position="109"/>
        <end position="128"/>
    </location>
</feature>
<keyword evidence="1" id="KW-0812">Transmembrane</keyword>
<keyword evidence="1" id="KW-0472">Membrane</keyword>
<dbReference type="OrthoDB" id="3226059at2759"/>
<sequence length="196" mass="21921">MLPLTVHDFDYDYDYNKKHRLSRRKRKFKRMSSSFVTGHYHPLLFALMTLSAAAELGLTAFIVSVGNESGMWDSTKYHALLILFLFNSSWTLLFSTAYMMYVFDGGARFLADVASSVMWLLLTGVLWGTGAGILHNTRIGGDCAGTPSISPCRQSLTVEALGWAEFGLCTLNLLLTCAWIISNRRSKLTGDSRRMV</sequence>
<evidence type="ECO:0008006" key="4">
    <source>
        <dbReference type="Google" id="ProtNLM"/>
    </source>
</evidence>
<keyword evidence="3" id="KW-1185">Reference proteome</keyword>
<feature type="transmembrane region" description="Helical" evidence="1">
    <location>
        <begin position="77"/>
        <end position="102"/>
    </location>
</feature>
<dbReference type="EMBL" id="AWSO01000612">
    <property type="protein sequence ID" value="ESK88906.1"/>
    <property type="molecule type" value="Genomic_DNA"/>
</dbReference>
<name>V2X7Y8_MONRO</name>
<evidence type="ECO:0000256" key="1">
    <source>
        <dbReference type="SAM" id="Phobius"/>
    </source>
</evidence>
<protein>
    <recommendedName>
        <fullName evidence="4">MARVEL domain-containing protein</fullName>
    </recommendedName>
</protein>
<dbReference type="Proteomes" id="UP000017559">
    <property type="component" value="Unassembled WGS sequence"/>
</dbReference>
<organism evidence="2 3">
    <name type="scientific">Moniliophthora roreri (strain MCA 2997)</name>
    <name type="common">Cocoa frosty pod rot fungus</name>
    <name type="synonym">Crinipellis roreri</name>
    <dbReference type="NCBI Taxonomy" id="1381753"/>
    <lineage>
        <taxon>Eukaryota</taxon>
        <taxon>Fungi</taxon>
        <taxon>Dikarya</taxon>
        <taxon>Basidiomycota</taxon>
        <taxon>Agaricomycotina</taxon>
        <taxon>Agaricomycetes</taxon>
        <taxon>Agaricomycetidae</taxon>
        <taxon>Agaricales</taxon>
        <taxon>Marasmiineae</taxon>
        <taxon>Marasmiaceae</taxon>
        <taxon>Moniliophthora</taxon>
    </lineage>
</organism>
<dbReference type="KEGG" id="mrr:Moror_13268"/>
<proteinExistence type="predicted"/>
<dbReference type="HOGENOM" id="CLU_109463_1_0_1"/>
<keyword evidence="1" id="KW-1133">Transmembrane helix</keyword>
<comment type="caution">
    <text evidence="2">The sequence shown here is derived from an EMBL/GenBank/DDBJ whole genome shotgun (WGS) entry which is preliminary data.</text>
</comment>
<evidence type="ECO:0000313" key="3">
    <source>
        <dbReference type="Proteomes" id="UP000017559"/>
    </source>
</evidence>
<gene>
    <name evidence="2" type="ORF">Moror_13268</name>
</gene>
<feature type="transmembrane region" description="Helical" evidence="1">
    <location>
        <begin position="160"/>
        <end position="181"/>
    </location>
</feature>
<reference evidence="2 3" key="1">
    <citation type="journal article" date="2014" name="BMC Genomics">
        <title>Genome and secretome analysis of the hemibiotrophic fungal pathogen, Moniliophthora roreri, which causes frosty pod rot disease of cacao: mechanisms of the biotrophic and necrotrophic phases.</title>
        <authorList>
            <person name="Meinhardt L.W."/>
            <person name="Costa G.G.L."/>
            <person name="Thomazella D.P.T."/>
            <person name="Teixeira P.J.P.L."/>
            <person name="Carazzolle M.F."/>
            <person name="Schuster S.C."/>
            <person name="Carlson J.E."/>
            <person name="Guiltinan M.J."/>
            <person name="Mieczkowski P."/>
            <person name="Farmer A."/>
            <person name="Ramaraj T."/>
            <person name="Crozier J."/>
            <person name="Davis R.E."/>
            <person name="Shao J."/>
            <person name="Melnick R.L."/>
            <person name="Pereira G.A.G."/>
            <person name="Bailey B.A."/>
        </authorList>
    </citation>
    <scope>NUCLEOTIDE SEQUENCE [LARGE SCALE GENOMIC DNA]</scope>
    <source>
        <strain evidence="2 3">MCA 2997</strain>
    </source>
</reference>
<accession>V2X7Y8</accession>
<evidence type="ECO:0000313" key="2">
    <source>
        <dbReference type="EMBL" id="ESK88906.1"/>
    </source>
</evidence>
<feature type="transmembrane region" description="Helical" evidence="1">
    <location>
        <begin position="43"/>
        <end position="65"/>
    </location>
</feature>
<dbReference type="AlphaFoldDB" id="V2X7Y8"/>